<keyword evidence="3 5" id="KW-0808">Transferase</keyword>
<gene>
    <name evidence="5" type="primary">tpm_8</name>
    <name evidence="5" type="ORF">GALL_442750</name>
</gene>
<keyword evidence="2 5" id="KW-0489">Methyltransferase</keyword>
<reference evidence="5" key="1">
    <citation type="submission" date="2016-10" db="EMBL/GenBank/DDBJ databases">
        <title>Sequence of Gallionella enrichment culture.</title>
        <authorList>
            <person name="Poehlein A."/>
            <person name="Muehling M."/>
            <person name="Daniel R."/>
        </authorList>
    </citation>
    <scope>NUCLEOTIDE SEQUENCE</scope>
</reference>
<dbReference type="EC" id="2.1.1.67" evidence="5"/>
<evidence type="ECO:0000256" key="3">
    <source>
        <dbReference type="ARBA" id="ARBA00022679"/>
    </source>
</evidence>
<dbReference type="InterPro" id="IPR029063">
    <property type="entry name" value="SAM-dependent_MTases_sf"/>
</dbReference>
<comment type="caution">
    <text evidence="5">The sequence shown here is derived from an EMBL/GenBank/DDBJ whole genome shotgun (WGS) entry which is preliminary data.</text>
</comment>
<dbReference type="GO" id="GO:0032259">
    <property type="term" value="P:methylation"/>
    <property type="evidence" value="ECO:0007669"/>
    <property type="project" value="UniProtKB-KW"/>
</dbReference>
<protein>
    <submittedName>
        <fullName evidence="5">Thiopurine S-methyltransferase</fullName>
        <ecNumber evidence="5">2.1.1.67</ecNumber>
    </submittedName>
</protein>
<keyword evidence="4" id="KW-0949">S-adenosyl-L-methionine</keyword>
<dbReference type="EMBL" id="MLJW01002629">
    <property type="protein sequence ID" value="OIQ74082.1"/>
    <property type="molecule type" value="Genomic_DNA"/>
</dbReference>
<evidence type="ECO:0000313" key="5">
    <source>
        <dbReference type="EMBL" id="OIQ74082.1"/>
    </source>
</evidence>
<dbReference type="SUPFAM" id="SSF53335">
    <property type="entry name" value="S-adenosyl-L-methionine-dependent methyltransferases"/>
    <property type="match status" value="1"/>
</dbReference>
<dbReference type="PANTHER" id="PTHR32183:SF6">
    <property type="entry name" value="CYSTEINE SULFINATE DESULFINASE_CYSTEINE DESULFURASE AND RELATED ENZYMES"/>
    <property type="match status" value="1"/>
</dbReference>
<dbReference type="PANTHER" id="PTHR32183">
    <property type="match status" value="1"/>
</dbReference>
<dbReference type="CDD" id="cd02440">
    <property type="entry name" value="AdoMet_MTases"/>
    <property type="match status" value="1"/>
</dbReference>
<proteinExistence type="predicted"/>
<keyword evidence="1" id="KW-0597">Phosphoprotein</keyword>
<dbReference type="Gene3D" id="3.40.50.150">
    <property type="entry name" value="Vaccinia Virus protein VP39"/>
    <property type="match status" value="1"/>
</dbReference>
<dbReference type="Pfam" id="PF05724">
    <property type="entry name" value="TPMT"/>
    <property type="match status" value="1"/>
</dbReference>
<evidence type="ECO:0000256" key="4">
    <source>
        <dbReference type="ARBA" id="ARBA00022691"/>
    </source>
</evidence>
<name>A0A1J5PSH4_9ZZZZ</name>
<dbReference type="InterPro" id="IPR008854">
    <property type="entry name" value="TPMT"/>
</dbReference>
<evidence type="ECO:0000256" key="2">
    <source>
        <dbReference type="ARBA" id="ARBA00022603"/>
    </source>
</evidence>
<dbReference type="AlphaFoldDB" id="A0A1J5PSH4"/>
<evidence type="ECO:0000256" key="1">
    <source>
        <dbReference type="ARBA" id="ARBA00022553"/>
    </source>
</evidence>
<organism evidence="5">
    <name type="scientific">mine drainage metagenome</name>
    <dbReference type="NCBI Taxonomy" id="410659"/>
    <lineage>
        <taxon>unclassified sequences</taxon>
        <taxon>metagenomes</taxon>
        <taxon>ecological metagenomes</taxon>
    </lineage>
</organism>
<accession>A0A1J5PSH4</accession>
<dbReference type="PROSITE" id="PS51585">
    <property type="entry name" value="SAM_MT_TPMT"/>
    <property type="match status" value="1"/>
</dbReference>
<dbReference type="GO" id="GO:0008119">
    <property type="term" value="F:thiopurine S-methyltransferase activity"/>
    <property type="evidence" value="ECO:0007669"/>
    <property type="project" value="UniProtKB-EC"/>
</dbReference>
<sequence length="203" mass="23146">MAGPTADFWQQRFDKNEIGWDRGHPSPQLLMWLDSGELQPCRIAVPGCGSGWEVAELARRGFDVTGIDYTAAAVERTQALMHVQGLQAQTIQADVLSFQPQQQFDAIYEQTCLCAIHPEHWLEYAQQLHHWLKPQGSLWVLYMQMIRPAASEQGIIHGPPYHCDINAMRALFAEKAWVWPKPPYAKVSHPNLSHELAVRLVRR</sequence>